<evidence type="ECO:0000313" key="2">
    <source>
        <dbReference type="EMBL" id="MBB6349431.1"/>
    </source>
</evidence>
<name>A0A7X0F1Z2_9ACTN</name>
<reference evidence="2 3" key="1">
    <citation type="submission" date="2020-08" db="EMBL/GenBank/DDBJ databases">
        <title>Sequencing the genomes of 1000 actinobacteria strains.</title>
        <authorList>
            <person name="Klenk H.-P."/>
        </authorList>
    </citation>
    <scope>NUCLEOTIDE SEQUENCE [LARGE SCALE GENOMIC DNA]</scope>
    <source>
        <strain evidence="2 3">DSM 45913</strain>
    </source>
</reference>
<dbReference type="InterPro" id="IPR050508">
    <property type="entry name" value="Methyltransf_Superfamily"/>
</dbReference>
<dbReference type="GO" id="GO:0008757">
    <property type="term" value="F:S-adenosylmethionine-dependent methyltransferase activity"/>
    <property type="evidence" value="ECO:0007669"/>
    <property type="project" value="InterPro"/>
</dbReference>
<feature type="domain" description="Methyltransferase type 11" evidence="1">
    <location>
        <begin position="42"/>
        <end position="139"/>
    </location>
</feature>
<proteinExistence type="predicted"/>
<comment type="caution">
    <text evidence="2">The sequence shown here is derived from an EMBL/GenBank/DDBJ whole genome shotgun (WGS) entry which is preliminary data.</text>
</comment>
<gene>
    <name evidence="2" type="ORF">FHU36_005976</name>
</gene>
<dbReference type="PANTHER" id="PTHR42912">
    <property type="entry name" value="METHYLTRANSFERASE"/>
    <property type="match status" value="1"/>
</dbReference>
<dbReference type="Proteomes" id="UP000583800">
    <property type="component" value="Unassembled WGS sequence"/>
</dbReference>
<dbReference type="CDD" id="cd02440">
    <property type="entry name" value="AdoMet_MTases"/>
    <property type="match status" value="1"/>
</dbReference>
<dbReference type="RefSeq" id="WP_185087002.1">
    <property type="nucleotide sequence ID" value="NZ_JACHJB010000002.1"/>
</dbReference>
<keyword evidence="3" id="KW-1185">Reference proteome</keyword>
<keyword evidence="2" id="KW-0489">Methyltransferase</keyword>
<dbReference type="Gene3D" id="3.40.50.150">
    <property type="entry name" value="Vaccinia Virus protein VP39"/>
    <property type="match status" value="1"/>
</dbReference>
<dbReference type="Pfam" id="PF08241">
    <property type="entry name" value="Methyltransf_11"/>
    <property type="match status" value="1"/>
</dbReference>
<protein>
    <submittedName>
        <fullName evidence="2">Ubiquinone/menaquinone biosynthesis C-methylase UbiE</fullName>
    </submittedName>
</protein>
<dbReference type="InterPro" id="IPR029063">
    <property type="entry name" value="SAM-dependent_MTases_sf"/>
</dbReference>
<dbReference type="AlphaFoldDB" id="A0A7X0F1Z2"/>
<evidence type="ECO:0000259" key="1">
    <source>
        <dbReference type="Pfam" id="PF08241"/>
    </source>
</evidence>
<dbReference type="SUPFAM" id="SSF53335">
    <property type="entry name" value="S-adenosyl-L-methionine-dependent methyltransferases"/>
    <property type="match status" value="1"/>
</dbReference>
<dbReference type="GO" id="GO:0032259">
    <property type="term" value="P:methylation"/>
    <property type="evidence" value="ECO:0007669"/>
    <property type="project" value="UniProtKB-KW"/>
</dbReference>
<organism evidence="2 3">
    <name type="scientific">Nonomuraea muscovyensis</name>
    <dbReference type="NCBI Taxonomy" id="1124761"/>
    <lineage>
        <taxon>Bacteria</taxon>
        <taxon>Bacillati</taxon>
        <taxon>Actinomycetota</taxon>
        <taxon>Actinomycetes</taxon>
        <taxon>Streptosporangiales</taxon>
        <taxon>Streptosporangiaceae</taxon>
        <taxon>Nonomuraea</taxon>
    </lineage>
</organism>
<dbReference type="EMBL" id="JACHJB010000002">
    <property type="protein sequence ID" value="MBB6349431.1"/>
    <property type="molecule type" value="Genomic_DNA"/>
</dbReference>
<evidence type="ECO:0000313" key="3">
    <source>
        <dbReference type="Proteomes" id="UP000583800"/>
    </source>
</evidence>
<keyword evidence="2" id="KW-0830">Ubiquinone</keyword>
<keyword evidence="2" id="KW-0808">Transferase</keyword>
<accession>A0A7X0F1Z2</accession>
<dbReference type="PANTHER" id="PTHR42912:SF93">
    <property type="entry name" value="N6-ADENOSINE-METHYLTRANSFERASE TMT1A"/>
    <property type="match status" value="1"/>
</dbReference>
<sequence length="254" mass="26722">MIDITVPDPIDYLDEVAASAAGQAVKQRALHLLDLRAGHTVVDVGCGPGTDLGTLAAAVAPGGTVVGVDRDPVMVAAARARLAGEAGVRVRPGDAHALPLADDSADRARAERVLQHVDDPVRALAEVRRVVRPGGRVVLAEPDWDGLLIDSDEPELSRRLTRFVATEIVRNATVGRSLARLCAGAGLVVRSVEAHTPVFRDFGTADRLLGLRRNVGRAVRAGHLDAGAEAWLEAVAARPFLATFVLFLVTAEVA</sequence>
<dbReference type="InterPro" id="IPR013216">
    <property type="entry name" value="Methyltransf_11"/>
</dbReference>